<evidence type="ECO:0000313" key="11">
    <source>
        <dbReference type="EMBL" id="KAJ8049055.1"/>
    </source>
</evidence>
<dbReference type="PANTHER" id="PTHR24289:SF20">
    <property type="entry name" value="STEROID 17-ALPHA-HYDROXYLASE_17,20 LYASE"/>
    <property type="match status" value="1"/>
</dbReference>
<comment type="caution">
    <text evidence="11">The sequence shown here is derived from an EMBL/GenBank/DDBJ whole genome shotgun (WGS) entry which is preliminary data.</text>
</comment>
<organism evidence="11 12">
    <name type="scientific">Holothuria leucospilota</name>
    <name type="common">Black long sea cucumber</name>
    <name type="synonym">Mertensiothuria leucospilota</name>
    <dbReference type="NCBI Taxonomy" id="206669"/>
    <lineage>
        <taxon>Eukaryota</taxon>
        <taxon>Metazoa</taxon>
        <taxon>Echinodermata</taxon>
        <taxon>Eleutherozoa</taxon>
        <taxon>Echinozoa</taxon>
        <taxon>Holothuroidea</taxon>
        <taxon>Aspidochirotacea</taxon>
        <taxon>Aspidochirotida</taxon>
        <taxon>Holothuriidae</taxon>
        <taxon>Holothuria</taxon>
    </lineage>
</organism>
<accession>A0A9Q1CQN9</accession>
<feature type="binding site" description="axial binding residue" evidence="7">
    <location>
        <position position="437"/>
    </location>
    <ligand>
        <name>heme</name>
        <dbReference type="ChEBI" id="CHEBI:30413"/>
    </ligand>
    <ligandPart>
        <name>Fe</name>
        <dbReference type="ChEBI" id="CHEBI:18248"/>
    </ligandPart>
</feature>
<dbReference type="Gene3D" id="1.10.630.10">
    <property type="entry name" value="Cytochrome P450"/>
    <property type="match status" value="3"/>
</dbReference>
<keyword evidence="4 8" id="KW-0560">Oxidoreductase</keyword>
<keyword evidence="11" id="KW-0456">Lyase</keyword>
<keyword evidence="12" id="KW-1185">Reference proteome</keyword>
<dbReference type="GO" id="GO:0005506">
    <property type="term" value="F:iron ion binding"/>
    <property type="evidence" value="ECO:0007669"/>
    <property type="project" value="InterPro"/>
</dbReference>
<evidence type="ECO:0000256" key="2">
    <source>
        <dbReference type="ARBA" id="ARBA00022617"/>
    </source>
</evidence>
<keyword evidence="10" id="KW-1133">Transmembrane helix</keyword>
<dbReference type="InterPro" id="IPR017972">
    <property type="entry name" value="Cyt_P450_CS"/>
</dbReference>
<proteinExistence type="inferred from homology"/>
<comment type="similarity">
    <text evidence="1 8">Belongs to the cytochrome P450 family.</text>
</comment>
<dbReference type="InterPro" id="IPR002401">
    <property type="entry name" value="Cyt_P450_E_grp-I"/>
</dbReference>
<evidence type="ECO:0000256" key="9">
    <source>
        <dbReference type="SAM" id="MobiDB-lite"/>
    </source>
</evidence>
<feature type="region of interest" description="Disordered" evidence="9">
    <location>
        <begin position="314"/>
        <end position="380"/>
    </location>
</feature>
<dbReference type="OrthoDB" id="1470350at2759"/>
<keyword evidence="10" id="KW-0472">Membrane</keyword>
<feature type="compositionally biased region" description="Acidic residues" evidence="9">
    <location>
        <begin position="314"/>
        <end position="378"/>
    </location>
</feature>
<evidence type="ECO:0000256" key="5">
    <source>
        <dbReference type="ARBA" id="ARBA00023004"/>
    </source>
</evidence>
<reference evidence="11" key="1">
    <citation type="submission" date="2021-10" db="EMBL/GenBank/DDBJ databases">
        <title>Tropical sea cucumber genome reveals ecological adaptation and Cuvierian tubules defense mechanism.</title>
        <authorList>
            <person name="Chen T."/>
        </authorList>
    </citation>
    <scope>NUCLEOTIDE SEQUENCE</scope>
    <source>
        <strain evidence="11">Nanhai2018</strain>
        <tissue evidence="11">Muscle</tissue>
    </source>
</reference>
<evidence type="ECO:0000256" key="3">
    <source>
        <dbReference type="ARBA" id="ARBA00022723"/>
    </source>
</evidence>
<evidence type="ECO:0000256" key="10">
    <source>
        <dbReference type="SAM" id="Phobius"/>
    </source>
</evidence>
<evidence type="ECO:0000256" key="4">
    <source>
        <dbReference type="ARBA" id="ARBA00023002"/>
    </source>
</evidence>
<gene>
    <name evidence="11" type="ORF">HOLleu_01613</name>
</gene>
<evidence type="ECO:0000313" key="12">
    <source>
        <dbReference type="Proteomes" id="UP001152320"/>
    </source>
</evidence>
<sequence length="605" mass="69271">MLGLSDTGAIFENATSLTIASIAVALFTMLVWSQQKPRKDFPPGPRGWPVVGNLLEFRSEKALHIIFMEYAKKYGDIFSIRAGQRWTVVLNGAGVIKEALLKKGVEFADRPKCLSIDVFSGGSQDLMFGQFSPTWKLQRKLAFSAFRNLASGNNERFAELVYSTIPGLTKYLESKGSKPFNPRPAMATTIINIVSTICFGKRYEFDDPDLQRWLKYNHDIFDVLGSGITADYIPILRYIPTRGVKRLKEIVDELLSALRKEVEEHRARYDGGEPRDLIEMLFQARQQMEDEGSENMKMITEKRITLTVASVFDDNDTDAEDNDVDDYGDYDEESEDDDYDNGDDDKNDDDDDHDDDDNDYDDETKDGDDDNDNGDDDGGYTLPKGTWVLVNLYSMHHDENLWDEPYQFKPEHFLDETGELRLHQEGFMPFSTGRRVCVGETVAKAELFLLFSWLFHHFRFAKAPGMEETDYTKSVSFVYEFDDPDLQRWLKYNQEVFDVLGNGITADYIPILRHIPTPGVKRVKGLVDEFLSALRKEVEEHRATYDGGEPKDLIEMLFKARQEMEDEGSENMKMITEERIILTVASVFDAFGYVQLILKSAKMLH</sequence>
<keyword evidence="2 7" id="KW-0349">Heme</keyword>
<feature type="transmembrane region" description="Helical" evidence="10">
    <location>
        <begin position="14"/>
        <end position="32"/>
    </location>
</feature>
<dbReference type="GO" id="GO:0020037">
    <property type="term" value="F:heme binding"/>
    <property type="evidence" value="ECO:0007669"/>
    <property type="project" value="InterPro"/>
</dbReference>
<dbReference type="Proteomes" id="UP001152320">
    <property type="component" value="Chromosome 1"/>
</dbReference>
<dbReference type="InterPro" id="IPR036396">
    <property type="entry name" value="Cyt_P450_sf"/>
</dbReference>
<evidence type="ECO:0000256" key="1">
    <source>
        <dbReference type="ARBA" id="ARBA00010617"/>
    </source>
</evidence>
<dbReference type="GO" id="GO:0042446">
    <property type="term" value="P:hormone biosynthetic process"/>
    <property type="evidence" value="ECO:0007669"/>
    <property type="project" value="TreeGrafter"/>
</dbReference>
<protein>
    <submittedName>
        <fullName evidence="11">Steroid 17-alpha-hydroxylase/17,20 lyase</fullName>
    </submittedName>
</protein>
<keyword evidence="10" id="KW-0812">Transmembrane</keyword>
<dbReference type="AlphaFoldDB" id="A0A9Q1CQN9"/>
<dbReference type="EMBL" id="JAIZAY010000001">
    <property type="protein sequence ID" value="KAJ8049055.1"/>
    <property type="molecule type" value="Genomic_DNA"/>
</dbReference>
<evidence type="ECO:0000256" key="6">
    <source>
        <dbReference type="ARBA" id="ARBA00023033"/>
    </source>
</evidence>
<keyword evidence="3 7" id="KW-0479">Metal-binding</keyword>
<dbReference type="PRINTS" id="PR00463">
    <property type="entry name" value="EP450I"/>
</dbReference>
<dbReference type="InterPro" id="IPR001128">
    <property type="entry name" value="Cyt_P450"/>
</dbReference>
<keyword evidence="6 8" id="KW-0503">Monooxygenase</keyword>
<comment type="cofactor">
    <cofactor evidence="7">
        <name>heme</name>
        <dbReference type="ChEBI" id="CHEBI:30413"/>
    </cofactor>
</comment>
<dbReference type="GO" id="GO:0042448">
    <property type="term" value="P:progesterone metabolic process"/>
    <property type="evidence" value="ECO:0007669"/>
    <property type="project" value="TreeGrafter"/>
</dbReference>
<keyword evidence="5 7" id="KW-0408">Iron</keyword>
<evidence type="ECO:0000256" key="7">
    <source>
        <dbReference type="PIRSR" id="PIRSR602401-1"/>
    </source>
</evidence>
<dbReference type="GO" id="GO:0016829">
    <property type="term" value="F:lyase activity"/>
    <property type="evidence" value="ECO:0007669"/>
    <property type="project" value="UniProtKB-KW"/>
</dbReference>
<dbReference type="PROSITE" id="PS00086">
    <property type="entry name" value="CYTOCHROME_P450"/>
    <property type="match status" value="1"/>
</dbReference>
<name>A0A9Q1CQN9_HOLLE</name>
<dbReference type="PANTHER" id="PTHR24289">
    <property type="entry name" value="STEROID 17-ALPHA-HYDROXYLASE/17,20 LYASE"/>
    <property type="match status" value="1"/>
</dbReference>
<dbReference type="Pfam" id="PF00067">
    <property type="entry name" value="p450"/>
    <property type="match status" value="3"/>
</dbReference>
<evidence type="ECO:0000256" key="8">
    <source>
        <dbReference type="RuleBase" id="RU000461"/>
    </source>
</evidence>
<dbReference type="SUPFAM" id="SSF48264">
    <property type="entry name" value="Cytochrome P450"/>
    <property type="match status" value="3"/>
</dbReference>
<dbReference type="GO" id="GO:0004508">
    <property type="term" value="F:steroid 17-alpha-monooxygenase activity"/>
    <property type="evidence" value="ECO:0007669"/>
    <property type="project" value="TreeGrafter"/>
</dbReference>